<reference evidence="1" key="1">
    <citation type="submission" date="2019-10" db="EMBL/GenBank/DDBJ databases">
        <authorList>
            <consortium name="DOE Joint Genome Institute"/>
            <person name="Kuo A."/>
            <person name="Miyauchi S."/>
            <person name="Kiss E."/>
            <person name="Drula E."/>
            <person name="Kohler A."/>
            <person name="Sanchez-Garcia M."/>
            <person name="Andreopoulos B."/>
            <person name="Barry K.W."/>
            <person name="Bonito G."/>
            <person name="Buee M."/>
            <person name="Carver A."/>
            <person name="Chen C."/>
            <person name="Cichocki N."/>
            <person name="Clum A."/>
            <person name="Culley D."/>
            <person name="Crous P.W."/>
            <person name="Fauchery L."/>
            <person name="Girlanda M."/>
            <person name="Hayes R."/>
            <person name="Keri Z."/>
            <person name="Labutti K."/>
            <person name="Lipzen A."/>
            <person name="Lombard V."/>
            <person name="Magnuson J."/>
            <person name="Maillard F."/>
            <person name="Morin E."/>
            <person name="Murat C."/>
            <person name="Nolan M."/>
            <person name="Ohm R."/>
            <person name="Pangilinan J."/>
            <person name="Pereira M."/>
            <person name="Perotto S."/>
            <person name="Peter M."/>
            <person name="Riley R."/>
            <person name="Sitrit Y."/>
            <person name="Stielow B."/>
            <person name="Szollosi G."/>
            <person name="Zifcakova L."/>
            <person name="Stursova M."/>
            <person name="Spatafora J.W."/>
            <person name="Tedersoo L."/>
            <person name="Vaario L.-M."/>
            <person name="Yamada A."/>
            <person name="Yan M."/>
            <person name="Wang P."/>
            <person name="Xu J."/>
            <person name="Bruns T."/>
            <person name="Baldrian P."/>
            <person name="Vilgalys R."/>
            <person name="Henrissat B."/>
            <person name="Grigoriev I.V."/>
            <person name="Hibbett D."/>
            <person name="Nagy L.G."/>
            <person name="Martin F.M."/>
        </authorList>
    </citation>
    <scope>NUCLEOTIDE SEQUENCE</scope>
    <source>
        <strain evidence="1">P2</strain>
    </source>
</reference>
<dbReference type="Proteomes" id="UP000886501">
    <property type="component" value="Unassembled WGS sequence"/>
</dbReference>
<reference evidence="1" key="2">
    <citation type="journal article" date="2020" name="Nat. Commun.">
        <title>Large-scale genome sequencing of mycorrhizal fungi provides insights into the early evolution of symbiotic traits.</title>
        <authorList>
            <person name="Miyauchi S."/>
            <person name="Kiss E."/>
            <person name="Kuo A."/>
            <person name="Drula E."/>
            <person name="Kohler A."/>
            <person name="Sanchez-Garcia M."/>
            <person name="Morin E."/>
            <person name="Andreopoulos B."/>
            <person name="Barry K.W."/>
            <person name="Bonito G."/>
            <person name="Buee M."/>
            <person name="Carver A."/>
            <person name="Chen C."/>
            <person name="Cichocki N."/>
            <person name="Clum A."/>
            <person name="Culley D."/>
            <person name="Crous P.W."/>
            <person name="Fauchery L."/>
            <person name="Girlanda M."/>
            <person name="Hayes R.D."/>
            <person name="Keri Z."/>
            <person name="LaButti K."/>
            <person name="Lipzen A."/>
            <person name="Lombard V."/>
            <person name="Magnuson J."/>
            <person name="Maillard F."/>
            <person name="Murat C."/>
            <person name="Nolan M."/>
            <person name="Ohm R.A."/>
            <person name="Pangilinan J."/>
            <person name="Pereira M.F."/>
            <person name="Perotto S."/>
            <person name="Peter M."/>
            <person name="Pfister S."/>
            <person name="Riley R."/>
            <person name="Sitrit Y."/>
            <person name="Stielow J.B."/>
            <person name="Szollosi G."/>
            <person name="Zifcakova L."/>
            <person name="Stursova M."/>
            <person name="Spatafora J.W."/>
            <person name="Tedersoo L."/>
            <person name="Vaario L.M."/>
            <person name="Yamada A."/>
            <person name="Yan M."/>
            <person name="Wang P."/>
            <person name="Xu J."/>
            <person name="Bruns T."/>
            <person name="Baldrian P."/>
            <person name="Vilgalys R."/>
            <person name="Dunand C."/>
            <person name="Henrissat B."/>
            <person name="Grigoriev I.V."/>
            <person name="Hibbett D."/>
            <person name="Nagy L.G."/>
            <person name="Martin F.M."/>
        </authorList>
    </citation>
    <scope>NUCLEOTIDE SEQUENCE</scope>
    <source>
        <strain evidence="1">P2</strain>
    </source>
</reference>
<evidence type="ECO:0000313" key="2">
    <source>
        <dbReference type="Proteomes" id="UP000886501"/>
    </source>
</evidence>
<name>A0ACB6ZRV8_THEGA</name>
<keyword evidence="2" id="KW-1185">Reference proteome</keyword>
<gene>
    <name evidence="1" type="ORF">BDM02DRAFT_3153748</name>
</gene>
<protein>
    <submittedName>
        <fullName evidence="1">Uncharacterized protein</fullName>
    </submittedName>
</protein>
<proteinExistence type="predicted"/>
<dbReference type="EMBL" id="MU117969">
    <property type="protein sequence ID" value="KAF9652274.1"/>
    <property type="molecule type" value="Genomic_DNA"/>
</dbReference>
<comment type="caution">
    <text evidence="1">The sequence shown here is derived from an EMBL/GenBank/DDBJ whole genome shotgun (WGS) entry which is preliminary data.</text>
</comment>
<sequence length="514" mass="57919">MFSSIPNYFYERRNGLLRATGYAGVAYFVTSYVKEQLKDVKDEVLLRRKARENLRRWFENNQQNVAFTIMALLPTIGEHIIEGMDVEGLTNDLQEKSRASRLMRNSRPASPESQPPKHTPVDTDARSDMGSSIISSAPEVGTTLGDSTQSWVDGFSLRSSRENSNGEGEPSNSLGASMIESVATSTSSQAESSASAVRRHPEHPTEVSTVSSKSKAELWREIKILTFTRTLTTLYSIVLLSLFTHIQLSILGRSKYIQSVLEQEREERMRDAMRIDISALLLGMWGNEVDDDTVQTVDPIDEETERKYLTLSWWICNIGWKDVGERVRRGVEEVFDEVPLKSKLGAIDLHRLICDVRRRVEHEVTFEGLERRINFMSTLLPPTPDSMQRILMQGGISQMSAMRASPAFDRLLEETRSLLQSPDFSIVLESCLDLATDILFRSIKDTIFIQGGSSVDENGAPLQLRLAGLLPGMARWSHLAFNGLPNELVDQLADIREVEGFSAIIYSRFENQFV</sequence>
<accession>A0ACB6ZRV8</accession>
<organism evidence="1 2">
    <name type="scientific">Thelephora ganbajun</name>
    <name type="common">Ganba fungus</name>
    <dbReference type="NCBI Taxonomy" id="370292"/>
    <lineage>
        <taxon>Eukaryota</taxon>
        <taxon>Fungi</taxon>
        <taxon>Dikarya</taxon>
        <taxon>Basidiomycota</taxon>
        <taxon>Agaricomycotina</taxon>
        <taxon>Agaricomycetes</taxon>
        <taxon>Thelephorales</taxon>
        <taxon>Thelephoraceae</taxon>
        <taxon>Thelephora</taxon>
    </lineage>
</organism>
<evidence type="ECO:0000313" key="1">
    <source>
        <dbReference type="EMBL" id="KAF9652274.1"/>
    </source>
</evidence>